<accession>A0A2V1D5N9</accession>
<keyword evidence="2" id="KW-1185">Reference proteome</keyword>
<reference evidence="1 2" key="1">
    <citation type="journal article" date="2018" name="Sci. Rep.">
        <title>Comparative genomics provides insights into the lifestyle and reveals functional heterogeneity of dark septate endophytic fungi.</title>
        <authorList>
            <person name="Knapp D.G."/>
            <person name="Nemeth J.B."/>
            <person name="Barry K."/>
            <person name="Hainaut M."/>
            <person name="Henrissat B."/>
            <person name="Johnson J."/>
            <person name="Kuo A."/>
            <person name="Lim J.H.P."/>
            <person name="Lipzen A."/>
            <person name="Nolan M."/>
            <person name="Ohm R.A."/>
            <person name="Tamas L."/>
            <person name="Grigoriev I.V."/>
            <person name="Spatafora J.W."/>
            <person name="Nagy L.G."/>
            <person name="Kovacs G.M."/>
        </authorList>
    </citation>
    <scope>NUCLEOTIDE SEQUENCE [LARGE SCALE GENOMIC DNA]</scope>
    <source>
        <strain evidence="1 2">DSE2036</strain>
    </source>
</reference>
<gene>
    <name evidence="1" type="ORF">DM02DRAFT_662567</name>
</gene>
<evidence type="ECO:0000313" key="2">
    <source>
        <dbReference type="Proteomes" id="UP000244855"/>
    </source>
</evidence>
<evidence type="ECO:0000313" key="1">
    <source>
        <dbReference type="EMBL" id="PVH92843.1"/>
    </source>
</evidence>
<dbReference type="EMBL" id="KZ805643">
    <property type="protein sequence ID" value="PVH92843.1"/>
    <property type="molecule type" value="Genomic_DNA"/>
</dbReference>
<protein>
    <submittedName>
        <fullName evidence="1">Uncharacterized protein</fullName>
    </submittedName>
</protein>
<proteinExistence type="predicted"/>
<name>A0A2V1D5N9_9PLEO</name>
<organism evidence="1 2">
    <name type="scientific">Periconia macrospinosa</name>
    <dbReference type="NCBI Taxonomy" id="97972"/>
    <lineage>
        <taxon>Eukaryota</taxon>
        <taxon>Fungi</taxon>
        <taxon>Dikarya</taxon>
        <taxon>Ascomycota</taxon>
        <taxon>Pezizomycotina</taxon>
        <taxon>Dothideomycetes</taxon>
        <taxon>Pleosporomycetidae</taxon>
        <taxon>Pleosporales</taxon>
        <taxon>Massarineae</taxon>
        <taxon>Periconiaceae</taxon>
        <taxon>Periconia</taxon>
    </lineage>
</organism>
<sequence length="110" mass="12048">MATILSRLDSRLDLTRRSIDAARFHSLDKLGLENHTGQGQPGLTLCMTLVYITMQSGCSQSRYSKCLLHCESTEAALPDTTDSPGLGYTKSKFSRVPHDELGRLATNMSA</sequence>
<dbReference type="AlphaFoldDB" id="A0A2V1D5N9"/>
<dbReference type="Proteomes" id="UP000244855">
    <property type="component" value="Unassembled WGS sequence"/>
</dbReference>